<feature type="domain" description="Resolvase/invertase-type recombinase catalytic" evidence="3">
    <location>
        <begin position="1"/>
        <end position="77"/>
    </location>
</feature>
<accession>A0ABV9DPA3</accession>
<evidence type="ECO:0000313" key="5">
    <source>
        <dbReference type="Proteomes" id="UP001595989"/>
    </source>
</evidence>
<evidence type="ECO:0000256" key="1">
    <source>
        <dbReference type="ARBA" id="ARBA00023125"/>
    </source>
</evidence>
<dbReference type="RefSeq" id="WP_390297449.1">
    <property type="nucleotide sequence ID" value="NZ_JBHSFU010000008.1"/>
</dbReference>
<keyword evidence="5" id="KW-1185">Reference proteome</keyword>
<evidence type="ECO:0000259" key="3">
    <source>
        <dbReference type="PROSITE" id="PS51736"/>
    </source>
</evidence>
<evidence type="ECO:0000256" key="2">
    <source>
        <dbReference type="ARBA" id="ARBA00023172"/>
    </source>
</evidence>
<reference evidence="5" key="1">
    <citation type="journal article" date="2019" name="Int. J. Syst. Evol. Microbiol.">
        <title>The Global Catalogue of Microorganisms (GCM) 10K type strain sequencing project: providing services to taxonomists for standard genome sequencing and annotation.</title>
        <authorList>
            <consortium name="The Broad Institute Genomics Platform"/>
            <consortium name="The Broad Institute Genome Sequencing Center for Infectious Disease"/>
            <person name="Wu L."/>
            <person name="Ma J."/>
        </authorList>
    </citation>
    <scope>NUCLEOTIDE SEQUENCE [LARGE SCALE GENOMIC DNA]</scope>
    <source>
        <strain evidence="5">CGMCC 4.7426</strain>
    </source>
</reference>
<dbReference type="PANTHER" id="PTHR30461:SF2">
    <property type="entry name" value="SERINE RECOMBINASE PINE-RELATED"/>
    <property type="match status" value="1"/>
</dbReference>
<organism evidence="4 5">
    <name type="scientific">Virgibacillus kekensis</name>
    <dbReference type="NCBI Taxonomy" id="202261"/>
    <lineage>
        <taxon>Bacteria</taxon>
        <taxon>Bacillati</taxon>
        <taxon>Bacillota</taxon>
        <taxon>Bacilli</taxon>
        <taxon>Bacillales</taxon>
        <taxon>Bacillaceae</taxon>
        <taxon>Virgibacillus</taxon>
    </lineage>
</organism>
<evidence type="ECO:0000313" key="4">
    <source>
        <dbReference type="EMBL" id="MFC4559393.1"/>
    </source>
</evidence>
<dbReference type="InterPro" id="IPR036162">
    <property type="entry name" value="Resolvase-like_N_sf"/>
</dbReference>
<sequence length="90" mass="10270">MVATRVDRLGRSALQVMQLGKELREKNVHLVVLDLGVDTRTIGGELILNVMAAFADWERKNNKEKQRRGIELARKKGKHLGRRGEYGARF</sequence>
<gene>
    <name evidence="4" type="ORF">ACFO3D_14440</name>
</gene>
<dbReference type="InterPro" id="IPR050639">
    <property type="entry name" value="SSR_resolvase"/>
</dbReference>
<dbReference type="PANTHER" id="PTHR30461">
    <property type="entry name" value="DNA-INVERTASE FROM LAMBDOID PROPHAGE"/>
    <property type="match status" value="1"/>
</dbReference>
<dbReference type="CDD" id="cd03768">
    <property type="entry name" value="SR_ResInv"/>
    <property type="match status" value="1"/>
</dbReference>
<proteinExistence type="predicted"/>
<dbReference type="Pfam" id="PF00239">
    <property type="entry name" value="Resolvase"/>
    <property type="match status" value="1"/>
</dbReference>
<dbReference type="PROSITE" id="PS51736">
    <property type="entry name" value="RECOMBINASES_3"/>
    <property type="match status" value="1"/>
</dbReference>
<dbReference type="SUPFAM" id="SSF53041">
    <property type="entry name" value="Resolvase-like"/>
    <property type="match status" value="1"/>
</dbReference>
<dbReference type="InterPro" id="IPR006119">
    <property type="entry name" value="Resolv_N"/>
</dbReference>
<protein>
    <submittedName>
        <fullName evidence="4">Recombinase family protein</fullName>
    </submittedName>
</protein>
<keyword evidence="1" id="KW-0238">DNA-binding</keyword>
<dbReference type="EMBL" id="JBHSFU010000008">
    <property type="protein sequence ID" value="MFC4559393.1"/>
    <property type="molecule type" value="Genomic_DNA"/>
</dbReference>
<dbReference type="Gene3D" id="3.40.50.1390">
    <property type="entry name" value="Resolvase, N-terminal catalytic domain"/>
    <property type="match status" value="1"/>
</dbReference>
<dbReference type="Proteomes" id="UP001595989">
    <property type="component" value="Unassembled WGS sequence"/>
</dbReference>
<comment type="caution">
    <text evidence="4">The sequence shown here is derived from an EMBL/GenBank/DDBJ whole genome shotgun (WGS) entry which is preliminary data.</text>
</comment>
<keyword evidence="2" id="KW-0233">DNA recombination</keyword>
<name>A0ABV9DPA3_9BACI</name>